<evidence type="ECO:0000313" key="2">
    <source>
        <dbReference type="EMBL" id="NYI87995.1"/>
    </source>
</evidence>
<feature type="transmembrane region" description="Helical" evidence="1">
    <location>
        <begin position="110"/>
        <end position="132"/>
    </location>
</feature>
<feature type="transmembrane region" description="Helical" evidence="1">
    <location>
        <begin position="87"/>
        <end position="103"/>
    </location>
</feature>
<dbReference type="RefSeq" id="WP_179772301.1">
    <property type="nucleotide sequence ID" value="NZ_JACCFK010000001.1"/>
</dbReference>
<proteinExistence type="predicted"/>
<feature type="transmembrane region" description="Helical" evidence="1">
    <location>
        <begin position="57"/>
        <end position="75"/>
    </location>
</feature>
<protein>
    <submittedName>
        <fullName evidence="2">Uncharacterized protein</fullName>
    </submittedName>
</protein>
<keyword evidence="1" id="KW-0812">Transmembrane</keyword>
<evidence type="ECO:0000256" key="1">
    <source>
        <dbReference type="SAM" id="Phobius"/>
    </source>
</evidence>
<dbReference type="EMBL" id="JACCFK010000001">
    <property type="protein sequence ID" value="NYI87995.1"/>
    <property type="molecule type" value="Genomic_DNA"/>
</dbReference>
<organism evidence="2 3">
    <name type="scientific">Amycolatopsis endophytica</name>
    <dbReference type="NCBI Taxonomy" id="860233"/>
    <lineage>
        <taxon>Bacteria</taxon>
        <taxon>Bacillati</taxon>
        <taxon>Actinomycetota</taxon>
        <taxon>Actinomycetes</taxon>
        <taxon>Pseudonocardiales</taxon>
        <taxon>Pseudonocardiaceae</taxon>
        <taxon>Amycolatopsis</taxon>
    </lineage>
</organism>
<reference evidence="2 3" key="1">
    <citation type="submission" date="2020-07" db="EMBL/GenBank/DDBJ databases">
        <title>Sequencing the genomes of 1000 actinobacteria strains.</title>
        <authorList>
            <person name="Klenk H.-P."/>
        </authorList>
    </citation>
    <scope>NUCLEOTIDE SEQUENCE [LARGE SCALE GENOMIC DNA]</scope>
    <source>
        <strain evidence="2 3">DSM 104006</strain>
    </source>
</reference>
<dbReference type="Proteomes" id="UP000549616">
    <property type="component" value="Unassembled WGS sequence"/>
</dbReference>
<dbReference type="AlphaFoldDB" id="A0A853AZE2"/>
<sequence>MTISLRAHTSLSVLVGAPLVWEISRVDLAWESLPFLLCCGFTAAAPWLALRFGWWTGVLPAAVGVLGSAGFVLWLDHLPARPEVANLPAVQIAGVLAVLVIVVRDAGPWGAWLGGVVLASSTAAAATAIQLWTRAPHYAPTVAGTALLLFGGALASGVYLRSGYSAASRWTTGSTSAARMDLR</sequence>
<keyword evidence="1" id="KW-0472">Membrane</keyword>
<gene>
    <name evidence="2" type="ORF">HNR02_001318</name>
</gene>
<evidence type="ECO:0000313" key="3">
    <source>
        <dbReference type="Proteomes" id="UP000549616"/>
    </source>
</evidence>
<keyword evidence="3" id="KW-1185">Reference proteome</keyword>
<name>A0A853AZE2_9PSEU</name>
<keyword evidence="1" id="KW-1133">Transmembrane helix</keyword>
<accession>A0A853AZE2</accession>
<feature type="transmembrane region" description="Helical" evidence="1">
    <location>
        <begin position="138"/>
        <end position="160"/>
    </location>
</feature>
<comment type="caution">
    <text evidence="2">The sequence shown here is derived from an EMBL/GenBank/DDBJ whole genome shotgun (WGS) entry which is preliminary data.</text>
</comment>